<comment type="caution">
    <text evidence="2">The sequence shown here is derived from an EMBL/GenBank/DDBJ whole genome shotgun (WGS) entry which is preliminary data.</text>
</comment>
<keyword evidence="3" id="KW-1185">Reference proteome</keyword>
<proteinExistence type="predicted"/>
<protein>
    <submittedName>
        <fullName evidence="2">Uncharacterized protein</fullName>
    </submittedName>
</protein>
<evidence type="ECO:0000313" key="3">
    <source>
        <dbReference type="Proteomes" id="UP000287144"/>
    </source>
</evidence>
<dbReference type="EMBL" id="NKCK01000663">
    <property type="protein sequence ID" value="RSL78820.1"/>
    <property type="molecule type" value="Genomic_DNA"/>
</dbReference>
<evidence type="ECO:0000256" key="1">
    <source>
        <dbReference type="SAM" id="MobiDB-lite"/>
    </source>
</evidence>
<feature type="compositionally biased region" description="Low complexity" evidence="1">
    <location>
        <begin position="73"/>
        <end position="90"/>
    </location>
</feature>
<gene>
    <name evidence="2" type="ORF">CEP52_017600</name>
</gene>
<feature type="compositionally biased region" description="Polar residues" evidence="1">
    <location>
        <begin position="183"/>
        <end position="192"/>
    </location>
</feature>
<sequence>MSQQTAGTALRVQNLLNPPQESEDAGSTCANSQYETPNAHSCSNGVRKPIANTPSISEPRSTVQLSGPGQPMSTIPTTPVGSTPSPGGSSLAKSSQVKNCPFPAINDPRRTPDPEQSWQIPSRYCLPLPTPGPGPRHPALKFNVSSAEASHEHQVLENARLRSMGSQIAIDAARSSPVPKLTAATSHSQPSMASPEAHLHPPPTTTLSPRSARWIQDPHAHPQGMQPYLGSPPLENAAPLCDEDVHVDGMRARASSGKCHRYVIRFKSRILRLRRATLL</sequence>
<accession>A0A428RMR3</accession>
<dbReference type="Proteomes" id="UP000287144">
    <property type="component" value="Unassembled WGS sequence"/>
</dbReference>
<name>A0A428RMR3_9HYPO</name>
<feature type="compositionally biased region" description="Polar residues" evidence="1">
    <location>
        <begin position="28"/>
        <end position="44"/>
    </location>
</feature>
<reference evidence="2 3" key="1">
    <citation type="submission" date="2017-06" db="EMBL/GenBank/DDBJ databases">
        <title>Comparative genomic analysis of Ambrosia Fusariam Clade fungi.</title>
        <authorList>
            <person name="Stajich J.E."/>
            <person name="Carrillo J."/>
            <person name="Kijimoto T."/>
            <person name="Eskalen A."/>
            <person name="O'Donnell K."/>
            <person name="Kasson M."/>
        </authorList>
    </citation>
    <scope>NUCLEOTIDE SEQUENCE [LARGE SCALE GENOMIC DNA]</scope>
    <source>
        <strain evidence="2 3">NRRL62579</strain>
    </source>
</reference>
<dbReference type="AlphaFoldDB" id="A0A428RMR3"/>
<feature type="compositionally biased region" description="Polar residues" evidence="1">
    <location>
        <begin position="52"/>
        <end position="67"/>
    </location>
</feature>
<feature type="region of interest" description="Disordered" evidence="1">
    <location>
        <begin position="1"/>
        <end position="124"/>
    </location>
</feature>
<feature type="region of interest" description="Disordered" evidence="1">
    <location>
        <begin position="175"/>
        <end position="210"/>
    </location>
</feature>
<organism evidence="2 3">
    <name type="scientific">Fusarium oligoseptatum</name>
    <dbReference type="NCBI Taxonomy" id="2604345"/>
    <lineage>
        <taxon>Eukaryota</taxon>
        <taxon>Fungi</taxon>
        <taxon>Dikarya</taxon>
        <taxon>Ascomycota</taxon>
        <taxon>Pezizomycotina</taxon>
        <taxon>Sordariomycetes</taxon>
        <taxon>Hypocreomycetidae</taxon>
        <taxon>Hypocreales</taxon>
        <taxon>Nectriaceae</taxon>
        <taxon>Fusarium</taxon>
        <taxon>Fusarium solani species complex</taxon>
    </lineage>
</organism>
<evidence type="ECO:0000313" key="2">
    <source>
        <dbReference type="EMBL" id="RSL78820.1"/>
    </source>
</evidence>